<comment type="catalytic activity">
    <reaction evidence="1">
        <text>Hydrolysis of terminal non-reducing alpha-L-rhamnose residues in alpha-L-rhamnosides.</text>
        <dbReference type="EC" id="3.2.1.40"/>
    </reaction>
</comment>
<gene>
    <name evidence="6" type="ORF">KL86DYS2_10410</name>
</gene>
<evidence type="ECO:0000313" key="6">
    <source>
        <dbReference type="EMBL" id="SBV92704.1"/>
    </source>
</evidence>
<dbReference type="GO" id="GO:0030596">
    <property type="term" value="F:alpha-L-rhamnosidase activity"/>
    <property type="evidence" value="ECO:0007669"/>
    <property type="project" value="UniProtKB-EC"/>
</dbReference>
<dbReference type="EC" id="3.2.1.40" evidence="2"/>
<dbReference type="SUPFAM" id="SSF48208">
    <property type="entry name" value="Six-hairpin glycosidases"/>
    <property type="match status" value="1"/>
</dbReference>
<dbReference type="AlphaFoldDB" id="A0A212J022"/>
<dbReference type="InterPro" id="IPR035398">
    <property type="entry name" value="Bac_rhamnosid_C"/>
</dbReference>
<evidence type="ECO:0000256" key="3">
    <source>
        <dbReference type="ARBA" id="ARBA00022801"/>
    </source>
</evidence>
<proteinExistence type="predicted"/>
<dbReference type="InterPro" id="IPR008928">
    <property type="entry name" value="6-hairpin_glycosidase_sf"/>
</dbReference>
<reference evidence="6" key="1">
    <citation type="submission" date="2016-04" db="EMBL/GenBank/DDBJ databases">
        <authorList>
            <person name="Evans L.H."/>
            <person name="Alamgir A."/>
            <person name="Owens N."/>
            <person name="Weber N.D."/>
            <person name="Virtaneva K."/>
            <person name="Barbian K."/>
            <person name="Babar A."/>
            <person name="Rosenke K."/>
        </authorList>
    </citation>
    <scope>NUCLEOTIDE SEQUENCE</scope>
    <source>
        <strain evidence="6">86-2</strain>
    </source>
</reference>
<keyword evidence="3" id="KW-0378">Hydrolase</keyword>
<dbReference type="Pfam" id="PF17390">
    <property type="entry name" value="Bac_rhamnosid_C"/>
    <property type="match status" value="1"/>
</dbReference>
<dbReference type="PANTHER" id="PTHR33307">
    <property type="entry name" value="ALPHA-RHAMNOSIDASE (EUROFUNG)"/>
    <property type="match status" value="1"/>
</dbReference>
<evidence type="ECO:0000259" key="5">
    <source>
        <dbReference type="Pfam" id="PF17390"/>
    </source>
</evidence>
<organism evidence="6">
    <name type="scientific">uncultured Dysgonomonas sp</name>
    <dbReference type="NCBI Taxonomy" id="206096"/>
    <lineage>
        <taxon>Bacteria</taxon>
        <taxon>Pseudomonadati</taxon>
        <taxon>Bacteroidota</taxon>
        <taxon>Bacteroidia</taxon>
        <taxon>Bacteroidales</taxon>
        <taxon>Dysgonomonadaceae</taxon>
        <taxon>Dysgonomonas</taxon>
        <taxon>environmental samples</taxon>
    </lineage>
</organism>
<dbReference type="EMBL" id="FLUL01000001">
    <property type="protein sequence ID" value="SBV92704.1"/>
    <property type="molecule type" value="Genomic_DNA"/>
</dbReference>
<dbReference type="PANTHER" id="PTHR33307:SF6">
    <property type="entry name" value="ALPHA-RHAMNOSIDASE (EUROFUNG)-RELATED"/>
    <property type="match status" value="1"/>
</dbReference>
<dbReference type="InterPro" id="IPR035396">
    <property type="entry name" value="Bac_rhamnosid6H"/>
</dbReference>
<feature type="domain" description="Alpha-L-rhamnosidase C-terminal" evidence="5">
    <location>
        <begin position="368"/>
        <end position="438"/>
    </location>
</feature>
<evidence type="ECO:0000256" key="2">
    <source>
        <dbReference type="ARBA" id="ARBA00012652"/>
    </source>
</evidence>
<dbReference type="GO" id="GO:0005975">
    <property type="term" value="P:carbohydrate metabolic process"/>
    <property type="evidence" value="ECO:0007669"/>
    <property type="project" value="InterPro"/>
</dbReference>
<dbReference type="Gene3D" id="2.60.420.10">
    <property type="entry name" value="Maltose phosphorylase, domain 3"/>
    <property type="match status" value="1"/>
</dbReference>
<name>A0A212J022_9BACT</name>
<sequence length="471" mass="54167">MDNFEGKVIYDEMETTGNFETSNSTINQIYKNSYWGIRGNYRGMPTDCPQRDERMGWLGDRATGSYGESFIFDNQKLYAKWLTDIEDSQRQNGTLPDVAPNYWKMYTDDVTWPAAYFIIADMLYRQYGNDRPIIKHYDSFKRFLAYIQNNYMKDYIVTKDTFGDWCMPPESPEMIHSQDLERKTSGELLSTAFYYRLTLLMQKFAHMSGHQEDVLFYVDLAENVKTAFNKKFYNNTKRNYSNNTVTANVLAIMDDIAPDTVKKDVFKHVVDKTENEFKGHVSTGLIGIQWLMRCLTEYGRADIAYKIATNRTYPSWGYMIEKGATTIWELWNGDTADPAMNSANHVMLLGDLIIWYYEYLAGIKNADDAIGFSKLEMHPLIIGDLNYVKASYNSVRGLIQSHWQRNDGKFSWYITIPANCSAKVILPDAEGKTVTESGTNIKSVTDFKNITIANGQVVLEIGSGSYVFEIE</sequence>
<protein>
    <recommendedName>
        <fullName evidence="2">alpha-L-rhamnosidase</fullName>
        <ecNumber evidence="2">3.2.1.40</ecNumber>
    </recommendedName>
</protein>
<dbReference type="InterPro" id="IPR016007">
    <property type="entry name" value="Alpha_rhamnosid"/>
</dbReference>
<accession>A0A212J022</accession>
<dbReference type="Gene3D" id="1.50.10.10">
    <property type="match status" value="1"/>
</dbReference>
<evidence type="ECO:0000256" key="1">
    <source>
        <dbReference type="ARBA" id="ARBA00001445"/>
    </source>
</evidence>
<evidence type="ECO:0000259" key="4">
    <source>
        <dbReference type="Pfam" id="PF17389"/>
    </source>
</evidence>
<dbReference type="Pfam" id="PF17389">
    <property type="entry name" value="Bac_rhamnosid6H"/>
    <property type="match status" value="1"/>
</dbReference>
<feature type="domain" description="Alpha-L-rhamnosidase six-hairpin glycosidase" evidence="4">
    <location>
        <begin position="15"/>
        <end position="359"/>
    </location>
</feature>
<dbReference type="InterPro" id="IPR012341">
    <property type="entry name" value="6hp_glycosidase-like_sf"/>
</dbReference>